<dbReference type="InParanoid" id="Q57XI8"/>
<dbReference type="GeneID" id="3658990"/>
<dbReference type="EMBL" id="CP000071">
    <property type="protein sequence ID" value="AAZ12817.1"/>
    <property type="molecule type" value="Genomic_DNA"/>
</dbReference>
<feature type="domain" description="Trypanosome variant surface glycoprotein C-terminal" evidence="10">
    <location>
        <begin position="407"/>
        <end position="523"/>
    </location>
</feature>
<evidence type="ECO:0000256" key="1">
    <source>
        <dbReference type="ARBA" id="ARBA00002523"/>
    </source>
</evidence>
<evidence type="ECO:0000313" key="14">
    <source>
        <dbReference type="Proteomes" id="UP000008524"/>
    </source>
</evidence>
<comment type="subcellular location">
    <subcellularLocation>
        <location evidence="2">Cell membrane</location>
        <topology evidence="2">Lipid-anchor</topology>
        <topology evidence="2">GPI-anchor</topology>
    </subcellularLocation>
</comment>
<evidence type="ECO:0000256" key="8">
    <source>
        <dbReference type="ARBA" id="ARBA00023288"/>
    </source>
</evidence>
<dbReference type="Pfam" id="PF13206">
    <property type="entry name" value="VSG_B"/>
    <property type="match status" value="1"/>
</dbReference>
<evidence type="ECO:0000259" key="10">
    <source>
        <dbReference type="Pfam" id="PF10659"/>
    </source>
</evidence>
<comment type="function">
    <text evidence="1">VSG forms a coat on the surface of the parasite. The trypanosome evades the immune response of the host by expressing a series of antigenically distinct VSGs from an estimated 1000 VSG genes.</text>
</comment>
<keyword evidence="7" id="KW-0325">Glycoprotein</keyword>
<dbReference type="InterPro" id="IPR019609">
    <property type="entry name" value="Variant_surf_glycoprt_trypan_C"/>
</dbReference>
<keyword evidence="4" id="KW-0336">GPI-anchor</keyword>
<dbReference type="PaxDb" id="5691-AAZ12817"/>
<reference evidence="13 14" key="2">
    <citation type="journal article" date="2005" name="Science">
        <title>The genome of the African trypanosome Trypanosoma brucei.</title>
        <authorList>
            <person name="Berriman M."/>
            <person name="Ghedin E."/>
            <person name="Hertz-Fowler C."/>
            <person name="Blandin G."/>
            <person name="Renauld H."/>
            <person name="Bartholomeu D.C."/>
            <person name="Lennard N.J."/>
            <person name="Caler E."/>
            <person name="Hamlin N.E."/>
            <person name="Haas B."/>
            <person name="Bohme U."/>
            <person name="Hannick L."/>
            <person name="Aslett M.A."/>
            <person name="Shallom J."/>
            <person name="Marcello L."/>
            <person name="Hou L."/>
            <person name="Wickstead B."/>
            <person name="Alsmark U.C."/>
            <person name="Arrowsmith C."/>
            <person name="Atkin R.J."/>
            <person name="Barron A.J."/>
            <person name="Bringaud F."/>
            <person name="Brooks K."/>
            <person name="Carrington M."/>
            <person name="Cherevach I."/>
            <person name="Chillingworth T.J."/>
            <person name="Churcher C."/>
            <person name="Clark L.N."/>
            <person name="Corton C.H."/>
            <person name="Cronin A."/>
            <person name="Davies R.M."/>
            <person name="Doggett J."/>
            <person name="Djikeng A."/>
            <person name="Feldblyum T."/>
            <person name="Field M.C."/>
            <person name="Fraser A."/>
            <person name="Goodhead I."/>
            <person name="Hance Z."/>
            <person name="Harper D."/>
            <person name="Harris B.R."/>
            <person name="Hauser H."/>
            <person name="Hostetler J."/>
            <person name="Ivens A."/>
            <person name="Jagels K."/>
            <person name="Johnson D."/>
            <person name="Johnson J."/>
            <person name="Jones K."/>
            <person name="Kerhornou A.X."/>
            <person name="Koo H."/>
            <person name="Larke N."/>
            <person name="Landfear S."/>
            <person name="Larkin C."/>
            <person name="Leech V."/>
            <person name="Line A."/>
            <person name="Lord A."/>
            <person name="Macleod A."/>
            <person name="Mooney P.J."/>
            <person name="Moule S."/>
            <person name="Martin D.M."/>
            <person name="Morgan G.W."/>
            <person name="Mungall K."/>
            <person name="Norbertczak H."/>
            <person name="Ormond D."/>
            <person name="Pai G."/>
            <person name="Peacock C.S."/>
            <person name="Peterson J."/>
            <person name="Quail M.A."/>
            <person name="Rabbinowitsch E."/>
            <person name="Rajandream M.A."/>
            <person name="Reitter C."/>
            <person name="Salzberg S.L."/>
            <person name="Sanders M."/>
            <person name="Schobel S."/>
            <person name="Sharp S."/>
            <person name="Simmonds M."/>
            <person name="Simpson A.J."/>
            <person name="Tallon L."/>
            <person name="Turner C.M."/>
            <person name="Tait A."/>
            <person name="Tivey A.R."/>
            <person name="Van Aken S."/>
            <person name="Walker D."/>
            <person name="Wanless D."/>
            <person name="Wang S."/>
            <person name="White B."/>
            <person name="White O."/>
            <person name="Whitehead S."/>
            <person name="Woodward J."/>
            <person name="Wortman J."/>
            <person name="Adams M.D."/>
            <person name="Embley T.M."/>
            <person name="Gull K."/>
            <person name="Ullu E."/>
            <person name="Barry J.D."/>
            <person name="Fairlamb A.H."/>
            <person name="Opperdoes F."/>
            <person name="Barrell B.G."/>
            <person name="Donelson J.E."/>
            <person name="Hall N."/>
            <person name="Fraser C.M."/>
            <person name="Melville S.E."/>
            <person name="El-Sayed N.M."/>
        </authorList>
    </citation>
    <scope>NUCLEOTIDE SEQUENCE [LARGE SCALE GENOMIC DNA]</scope>
    <source>
        <strain evidence="13 14">927/4 GUTat10.1</strain>
    </source>
</reference>
<evidence type="ECO:0000256" key="2">
    <source>
        <dbReference type="ARBA" id="ARBA00004609"/>
    </source>
</evidence>
<keyword evidence="6" id="KW-0472">Membrane</keyword>
<evidence type="ECO:0000256" key="5">
    <source>
        <dbReference type="ARBA" id="ARBA00022729"/>
    </source>
</evidence>
<evidence type="ECO:0000256" key="3">
    <source>
        <dbReference type="ARBA" id="ARBA00022475"/>
    </source>
</evidence>
<reference evidence="13" key="4">
    <citation type="submission" date="2005-04" db="EMBL/GenBank/DDBJ databases">
        <title>Sequencing, closure, and annotation of Trypanosoma brucei chromosomes 2 through 8.</title>
        <authorList>
            <person name="Ghedin E."/>
            <person name="Blandin G."/>
            <person name="Bartholomeu D."/>
            <person name="Caler E."/>
            <person name="Haas B."/>
            <person name="Hannick L."/>
            <person name="Shallom J."/>
            <person name="Hou L."/>
            <person name="Djikeng A."/>
            <person name="Feldblyum T."/>
            <person name="Hostetler J."/>
            <person name="Johnson J."/>
            <person name="Jones K."/>
            <person name="Koo H.L."/>
            <person name="Larkin C."/>
            <person name="Pai G."/>
            <person name="Peterson J."/>
            <person name="Khalak H.G."/>
            <person name="Salzberg S."/>
            <person name="Simpson A.J."/>
            <person name="Tallon L."/>
            <person name="Van Aken S."/>
            <person name="Wanless D."/>
            <person name="White O."/>
            <person name="Wortman J."/>
            <person name="Fraser C.M."/>
            <person name="El-Sayed N.M.A."/>
        </authorList>
    </citation>
    <scope>NUCLEOTIDE SEQUENCE</scope>
    <source>
        <strain evidence="13">927/4 GUTat10.1</strain>
    </source>
</reference>
<name>Q57XI8_TRYB2</name>
<accession>Q57XI8</accession>
<evidence type="ECO:0000256" key="4">
    <source>
        <dbReference type="ARBA" id="ARBA00022622"/>
    </source>
</evidence>
<dbReference type="KEGG" id="tbr:Tb927.8.130"/>
<keyword evidence="8" id="KW-0449">Lipoprotein</keyword>
<evidence type="ECO:0000259" key="11">
    <source>
        <dbReference type="Pfam" id="PF13206"/>
    </source>
</evidence>
<dbReference type="InterPro" id="IPR025932">
    <property type="entry name" value="Trypano_VSG_B_N_dom"/>
</dbReference>
<accession>D6XML4</accession>
<proteinExistence type="predicted"/>
<evidence type="ECO:0000256" key="6">
    <source>
        <dbReference type="ARBA" id="ARBA00023136"/>
    </source>
</evidence>
<keyword evidence="3" id="KW-1003">Cell membrane</keyword>
<dbReference type="GO" id="GO:0098552">
    <property type="term" value="C:side of membrane"/>
    <property type="evidence" value="ECO:0007669"/>
    <property type="project" value="UniProtKB-KW"/>
</dbReference>
<keyword evidence="14" id="KW-1185">Reference proteome</keyword>
<gene>
    <name evidence="13" type="primary">Tb08.25E9.50</name>
    <name evidence="12" type="ORF">Tb927.8.130</name>
</gene>
<keyword evidence="5" id="KW-0732">Signal</keyword>
<feature type="domain" description="Trypanosome variant surface glycoprotein B-type N-terminal" evidence="11">
    <location>
        <begin position="14"/>
        <end position="368"/>
    </location>
</feature>
<dbReference type="VEuPathDB" id="TriTrypDB:Tb927.8.130"/>
<reference evidence="12" key="3">
    <citation type="submission" date="2005-04" db="EMBL/GenBank/DDBJ databases">
        <title>.</title>
        <authorList>
            <person name="Ghedin E."/>
            <person name="Blandin G."/>
            <person name="Bartholomeu D."/>
            <person name="Caler E."/>
            <person name="Haas B."/>
            <person name="Hannick L."/>
            <person name="Shallom J."/>
            <person name="Hou L."/>
            <person name="Djikeng A."/>
            <person name="Feldblyum T."/>
            <person name="Hostetler J."/>
            <person name="Johnson J."/>
            <person name="Jones K."/>
            <person name="Koo H.L."/>
            <person name="Larkin C."/>
            <person name="Pai G."/>
            <person name="Peterson J."/>
            <person name="Khalak H.G."/>
            <person name="Salzberg S."/>
            <person name="Simpson A.J."/>
            <person name="Tallon L."/>
            <person name="Van Aken S."/>
            <person name="Wanless D."/>
            <person name="White O."/>
            <person name="Wortman J."/>
            <person name="Fraser C.M."/>
            <person name="El-Sayed N.M.A."/>
        </authorList>
    </citation>
    <scope>NUCLEOTIDE SEQUENCE</scope>
    <source>
        <strain evidence="12">GUTat10.1</strain>
    </source>
</reference>
<evidence type="ECO:0000313" key="12">
    <source>
        <dbReference type="EMBL" id="AAX69687.1"/>
    </source>
</evidence>
<dbReference type="AlphaFoldDB" id="Q57XI8"/>
<feature type="coiled-coil region" evidence="9">
    <location>
        <begin position="353"/>
        <end position="380"/>
    </location>
</feature>
<protein>
    <submittedName>
        <fullName evidence="12">Variant surface glycoprotein (VSG, atypical), putative</fullName>
    </submittedName>
</protein>
<dbReference type="Proteomes" id="UP000008524">
    <property type="component" value="Chromosome 8"/>
</dbReference>
<dbReference type="GO" id="GO:0020033">
    <property type="term" value="P:antigenic variation"/>
    <property type="evidence" value="ECO:0000304"/>
    <property type="project" value="GeneDB"/>
</dbReference>
<evidence type="ECO:0000256" key="9">
    <source>
        <dbReference type="SAM" id="Coils"/>
    </source>
</evidence>
<dbReference type="Pfam" id="PF10659">
    <property type="entry name" value="Trypan_glycop_C"/>
    <property type="match status" value="1"/>
</dbReference>
<evidence type="ECO:0000256" key="7">
    <source>
        <dbReference type="ARBA" id="ARBA00023180"/>
    </source>
</evidence>
<dbReference type="GO" id="GO:0005886">
    <property type="term" value="C:plasma membrane"/>
    <property type="evidence" value="ECO:0007669"/>
    <property type="project" value="UniProtKB-SubCell"/>
</dbReference>
<reference evidence="13" key="1">
    <citation type="journal article" date="2005" name="Science">
        <title>Comparative genomics of trypanosomatid parasitic protozoa.</title>
        <authorList>
            <person name="El-Sayed N.M."/>
            <person name="Myler P.J."/>
            <person name="Blandin G."/>
            <person name="Berriman M."/>
            <person name="Crabtree J."/>
            <person name="Aggarwal G."/>
            <person name="Caler E."/>
            <person name="Renauld H."/>
            <person name="Worthey E.A."/>
            <person name="Hertz-Fowler C."/>
            <person name="Ghedin E."/>
            <person name="Peacock C."/>
            <person name="Bartholomeu D.C."/>
            <person name="Haas B.J."/>
            <person name="Tran A.N."/>
            <person name="Wortman J.R."/>
            <person name="Alsmark U.C."/>
            <person name="Angiuoli S."/>
            <person name="Anupama A."/>
            <person name="Badger J."/>
            <person name="Bringaud F."/>
            <person name="Cadag E."/>
            <person name="Carlton J.M."/>
            <person name="Cerqueira G.C."/>
            <person name="Creasy T."/>
            <person name="Delcher A.L."/>
            <person name="Djikeng A."/>
            <person name="Embley T.M."/>
            <person name="Hauser C."/>
            <person name="Ivens A.C."/>
            <person name="Kummerfeld S.K."/>
            <person name="Pereira-Leal J.B."/>
            <person name="Nilsson D."/>
            <person name="Peterson J."/>
            <person name="Salzberg S.L."/>
            <person name="Shallom J."/>
            <person name="Silva J.C."/>
            <person name="Sundaram J."/>
            <person name="Westenberger S."/>
            <person name="White O."/>
            <person name="Melville S.E."/>
            <person name="Donelson J.E."/>
            <person name="Andersson B."/>
            <person name="Stuart K.D."/>
            <person name="Hall N."/>
        </authorList>
    </citation>
    <scope>NUCLEOTIDE SEQUENCE</scope>
    <source>
        <strain evidence="13">927/4 GUTat10.1</strain>
    </source>
</reference>
<organism evidence="12 14">
    <name type="scientific">Trypanosoma brucei brucei (strain 927/4 GUTat10.1)</name>
    <dbReference type="NCBI Taxonomy" id="185431"/>
    <lineage>
        <taxon>Eukaryota</taxon>
        <taxon>Discoba</taxon>
        <taxon>Euglenozoa</taxon>
        <taxon>Kinetoplastea</taxon>
        <taxon>Metakinetoplastina</taxon>
        <taxon>Trypanosomatida</taxon>
        <taxon>Trypanosomatidae</taxon>
        <taxon>Trypanosoma</taxon>
    </lineage>
</organism>
<keyword evidence="9" id="KW-0175">Coiled coil</keyword>
<dbReference type="RefSeq" id="XP_846883.1">
    <property type="nucleotide sequence ID" value="XM_841790.1"/>
</dbReference>
<dbReference type="EMBL" id="AC159416">
    <property type="protein sequence ID" value="AAX69687.1"/>
    <property type="molecule type" value="Genomic_DNA"/>
</dbReference>
<evidence type="ECO:0000313" key="13">
    <source>
        <dbReference type="EMBL" id="AAZ12817.1"/>
    </source>
</evidence>
<sequence length="525" mass="57023">MSTKKHLVSLIHVYAAASIKESNAAAGEGKNIREFHILCSLVELCKKTPINLPGSSLLDDDVRAIELVNMSGSTDEWQSQFPTTDKVSGEKSIDCEKQPKQISCHEKYDKWRATRKALEAEPNKEIKQTPAKGIQNTAYGRRIHIQINDIAKEAQVIYNNYKAETAPVLNGINDKLRIHFGDALYGKQDRPLAGAPADKWQASGTRNNDCKGAKAGISPRGDLFCLCAQDTTIAEHMCGDTVTAAGSNWLLATVAPLIDGMASKCAGKAKPTITASYIRHALETFDSALKSHTQGTKDAVVLGTPHSSGVCGGQASVACVDYTAAVMPKEQGKHNDIKWYNELTDASKALDNYAAAMAEEKAAQTKIQKLKQEANRLFQTLKVQEPAAIPPISQLPRIDPLELKKKCEQFHNKSKECTENGCKWKGTDETTGTCDVDETKVTSQTNAAGTGEASNEETATSGCAKHKDKTECDADKKDDKQNCAFRKGKDVEDDKDTEKCRSSGFLVNNKLVQSIAAVFVSLVPS</sequence>